<evidence type="ECO:0000259" key="6">
    <source>
        <dbReference type="PROSITE" id="PS50871"/>
    </source>
</evidence>
<dbReference type="Proteomes" id="UP001066276">
    <property type="component" value="Chromosome 11"/>
</dbReference>
<evidence type="ECO:0000256" key="3">
    <source>
        <dbReference type="ARBA" id="ARBA00022729"/>
    </source>
</evidence>
<dbReference type="InterPro" id="IPR008160">
    <property type="entry name" value="Collagen"/>
</dbReference>
<dbReference type="InterPro" id="IPR008983">
    <property type="entry name" value="Tumour_necrosis_fac-like_dom"/>
</dbReference>
<keyword evidence="8" id="KW-1185">Reference proteome</keyword>
<evidence type="ECO:0000256" key="1">
    <source>
        <dbReference type="ARBA" id="ARBA00004613"/>
    </source>
</evidence>
<name>A0AAV7LQZ0_PLEWA</name>
<feature type="compositionally biased region" description="Basic and acidic residues" evidence="4">
    <location>
        <begin position="129"/>
        <end position="138"/>
    </location>
</feature>
<dbReference type="Pfam" id="PF00386">
    <property type="entry name" value="C1q"/>
    <property type="match status" value="1"/>
</dbReference>
<keyword evidence="3 5" id="KW-0732">Signal</keyword>
<evidence type="ECO:0000313" key="7">
    <source>
        <dbReference type="EMBL" id="KAJ1089900.1"/>
    </source>
</evidence>
<evidence type="ECO:0000256" key="5">
    <source>
        <dbReference type="SAM" id="SignalP"/>
    </source>
</evidence>
<keyword evidence="2" id="KW-0964">Secreted</keyword>
<dbReference type="EMBL" id="JANPWB010000015">
    <property type="protein sequence ID" value="KAJ1089900.1"/>
    <property type="molecule type" value="Genomic_DNA"/>
</dbReference>
<dbReference type="InterPro" id="IPR050392">
    <property type="entry name" value="Collagen/C1q_domain"/>
</dbReference>
<dbReference type="GO" id="GO:0005576">
    <property type="term" value="C:extracellular region"/>
    <property type="evidence" value="ECO:0007669"/>
    <property type="project" value="UniProtKB-SubCell"/>
</dbReference>
<dbReference type="AlphaFoldDB" id="A0AAV7LQZ0"/>
<proteinExistence type="predicted"/>
<comment type="subcellular location">
    <subcellularLocation>
        <location evidence="1">Secreted</location>
    </subcellularLocation>
</comment>
<dbReference type="PRINTS" id="PR00007">
    <property type="entry name" value="COMPLEMNTC1Q"/>
</dbReference>
<feature type="compositionally biased region" description="Gly residues" evidence="4">
    <location>
        <begin position="200"/>
        <end position="209"/>
    </location>
</feature>
<dbReference type="InterPro" id="IPR001073">
    <property type="entry name" value="C1q_dom"/>
</dbReference>
<evidence type="ECO:0000256" key="2">
    <source>
        <dbReference type="ARBA" id="ARBA00022525"/>
    </source>
</evidence>
<dbReference type="PANTHER" id="PTHR15427:SF21">
    <property type="entry name" value="COMPLEMENT C1Q AND TUMOR NECROSIS FACTOR-RELATED PROTEIN 9A"/>
    <property type="match status" value="1"/>
</dbReference>
<comment type="caution">
    <text evidence="7">The sequence shown here is derived from an EMBL/GenBank/DDBJ whole genome shotgun (WGS) entry which is preliminary data.</text>
</comment>
<reference evidence="7" key="1">
    <citation type="journal article" date="2022" name="bioRxiv">
        <title>Sequencing and chromosome-scale assembly of the giantPleurodeles waltlgenome.</title>
        <authorList>
            <person name="Brown T."/>
            <person name="Elewa A."/>
            <person name="Iarovenko S."/>
            <person name="Subramanian E."/>
            <person name="Araus A.J."/>
            <person name="Petzold A."/>
            <person name="Susuki M."/>
            <person name="Suzuki K.-i.T."/>
            <person name="Hayashi T."/>
            <person name="Toyoda A."/>
            <person name="Oliveira C."/>
            <person name="Osipova E."/>
            <person name="Leigh N.D."/>
            <person name="Simon A."/>
            <person name="Yun M.H."/>
        </authorList>
    </citation>
    <scope>NUCLEOTIDE SEQUENCE</scope>
    <source>
        <strain evidence="7">20211129_DDA</strain>
        <tissue evidence="7">Liver</tissue>
    </source>
</reference>
<dbReference type="Gene3D" id="2.60.120.40">
    <property type="match status" value="1"/>
</dbReference>
<feature type="domain" description="C1q" evidence="6">
    <location>
        <begin position="279"/>
        <end position="412"/>
    </location>
</feature>
<feature type="signal peptide" evidence="5">
    <location>
        <begin position="1"/>
        <end position="22"/>
    </location>
</feature>
<accession>A0AAV7LQZ0</accession>
<sequence>MMRRWVFGGVRLLLAFVCVGNALPSSSTAPVSVLDQAAMCQEVLSSSPTPMSVPWSCLCYSCKGTQGVSGAKGAQGVPGSPGSPGMRGAKGSPGAAGLQGLQGPRGFKGAAGEPGEKGPPGNIGMRGNTGEKGDKGDSGNDGVPGTQGPPGLQGVCPPCTGQKGAAGVAGPPGPAGASGNNGLAGVNGVNGSKGDKGDAGPPGVGGPPGAKGDLGPQGLCNCVNGAPGPAGAVGAQGPQGLPGAVGPRGNAGAKGDQGVQGDKGSQGEQGYQGVPGPCTPAVQSSFSAMLTVSYPKSSLPIPFTRILHNPQNHYDAVNSIYIAPTNGTYLISFQLSVYGRVLVVGLFRNGRVVSRAAQDANRGVCSQTLVMRLSAGDTVWLQTKNDQSNGVYFDTNSDSTFTGYLIYPDTCDASVTRSFGAGFAPPPVPTSYPGFPAEPEVTFNPSHMPPSG</sequence>
<evidence type="ECO:0000313" key="8">
    <source>
        <dbReference type="Proteomes" id="UP001066276"/>
    </source>
</evidence>
<evidence type="ECO:0000256" key="4">
    <source>
        <dbReference type="SAM" id="MobiDB-lite"/>
    </source>
</evidence>
<gene>
    <name evidence="7" type="ORF">NDU88_003041</name>
</gene>
<feature type="region of interest" description="Disordered" evidence="4">
    <location>
        <begin position="70"/>
        <end position="212"/>
    </location>
</feature>
<dbReference type="PANTHER" id="PTHR15427">
    <property type="entry name" value="EMILIN ELASTIN MICROFIBRIL INTERFACE-LOCATED PROTEIN ELASTIN MICROFIBRIL INTERFACER"/>
    <property type="match status" value="1"/>
</dbReference>
<feature type="chain" id="PRO_5044023581" description="C1q domain-containing protein" evidence="5">
    <location>
        <begin position="23"/>
        <end position="452"/>
    </location>
</feature>
<organism evidence="7 8">
    <name type="scientific">Pleurodeles waltl</name>
    <name type="common">Iberian ribbed newt</name>
    <dbReference type="NCBI Taxonomy" id="8319"/>
    <lineage>
        <taxon>Eukaryota</taxon>
        <taxon>Metazoa</taxon>
        <taxon>Chordata</taxon>
        <taxon>Craniata</taxon>
        <taxon>Vertebrata</taxon>
        <taxon>Euteleostomi</taxon>
        <taxon>Amphibia</taxon>
        <taxon>Batrachia</taxon>
        <taxon>Caudata</taxon>
        <taxon>Salamandroidea</taxon>
        <taxon>Salamandridae</taxon>
        <taxon>Pleurodelinae</taxon>
        <taxon>Pleurodeles</taxon>
    </lineage>
</organism>
<feature type="compositionally biased region" description="Low complexity" evidence="4">
    <location>
        <begin position="165"/>
        <end position="192"/>
    </location>
</feature>
<protein>
    <recommendedName>
        <fullName evidence="6">C1q domain-containing protein</fullName>
    </recommendedName>
</protein>
<dbReference type="SUPFAM" id="SSF49842">
    <property type="entry name" value="TNF-like"/>
    <property type="match status" value="1"/>
</dbReference>
<dbReference type="PROSITE" id="PS50871">
    <property type="entry name" value="C1Q"/>
    <property type="match status" value="1"/>
</dbReference>
<dbReference type="Pfam" id="PF01391">
    <property type="entry name" value="Collagen"/>
    <property type="match status" value="3"/>
</dbReference>
<dbReference type="SMART" id="SM00110">
    <property type="entry name" value="C1Q"/>
    <property type="match status" value="1"/>
</dbReference>
<feature type="region of interest" description="Disordered" evidence="4">
    <location>
        <begin position="233"/>
        <end position="277"/>
    </location>
</feature>
<feature type="compositionally biased region" description="Low complexity" evidence="4">
    <location>
        <begin position="233"/>
        <end position="247"/>
    </location>
</feature>